<evidence type="ECO:0000313" key="4">
    <source>
        <dbReference type="EMBL" id="MDP1519630.1"/>
    </source>
</evidence>
<dbReference type="InterPro" id="IPR000160">
    <property type="entry name" value="GGDEF_dom"/>
</dbReference>
<evidence type="ECO:0000256" key="2">
    <source>
        <dbReference type="SAM" id="Phobius"/>
    </source>
</evidence>
<keyword evidence="2" id="KW-0472">Membrane</keyword>
<comment type="caution">
    <text evidence="4">The sequence shown here is derived from an EMBL/GenBank/DDBJ whole genome shotgun (WGS) entry which is preliminary data.</text>
</comment>
<dbReference type="FunFam" id="3.30.70.270:FF:000001">
    <property type="entry name" value="Diguanylate cyclase domain protein"/>
    <property type="match status" value="1"/>
</dbReference>
<dbReference type="Pfam" id="PF00990">
    <property type="entry name" value="GGDEF"/>
    <property type="match status" value="1"/>
</dbReference>
<keyword evidence="4" id="KW-0808">Transferase</keyword>
<dbReference type="Proteomes" id="UP001178354">
    <property type="component" value="Unassembled WGS sequence"/>
</dbReference>
<dbReference type="InterPro" id="IPR043128">
    <property type="entry name" value="Rev_trsase/Diguanyl_cyclase"/>
</dbReference>
<name>A0AAW8AX43_9GAMM</name>
<dbReference type="NCBIfam" id="TIGR00254">
    <property type="entry name" value="GGDEF"/>
    <property type="match status" value="1"/>
</dbReference>
<evidence type="ECO:0000256" key="1">
    <source>
        <dbReference type="ARBA" id="ARBA00001946"/>
    </source>
</evidence>
<dbReference type="EMBL" id="JAUUUU010000001">
    <property type="protein sequence ID" value="MDP1519630.1"/>
    <property type="molecule type" value="Genomic_DNA"/>
</dbReference>
<dbReference type="AlphaFoldDB" id="A0AAW8AX43"/>
<dbReference type="RefSeq" id="WP_305169142.1">
    <property type="nucleotide sequence ID" value="NZ_JAUUUU010000001.1"/>
</dbReference>
<dbReference type="CDD" id="cd01949">
    <property type="entry name" value="GGDEF"/>
    <property type="match status" value="1"/>
</dbReference>
<dbReference type="PANTHER" id="PTHR46663:SF2">
    <property type="entry name" value="GGDEF DOMAIN-CONTAINING PROTEIN"/>
    <property type="match status" value="1"/>
</dbReference>
<organism evidence="4 5">
    <name type="scientific">Porticoccus litoralis</name>
    <dbReference type="NCBI Taxonomy" id="434086"/>
    <lineage>
        <taxon>Bacteria</taxon>
        <taxon>Pseudomonadati</taxon>
        <taxon>Pseudomonadota</taxon>
        <taxon>Gammaproteobacteria</taxon>
        <taxon>Cellvibrionales</taxon>
        <taxon>Porticoccaceae</taxon>
        <taxon>Porticoccus</taxon>
    </lineage>
</organism>
<feature type="transmembrane region" description="Helical" evidence="2">
    <location>
        <begin position="6"/>
        <end position="26"/>
    </location>
</feature>
<dbReference type="SUPFAM" id="SSF55073">
    <property type="entry name" value="Nucleotide cyclase"/>
    <property type="match status" value="1"/>
</dbReference>
<dbReference type="PANTHER" id="PTHR46663">
    <property type="entry name" value="DIGUANYLATE CYCLASE DGCT-RELATED"/>
    <property type="match status" value="1"/>
</dbReference>
<evidence type="ECO:0000313" key="5">
    <source>
        <dbReference type="Proteomes" id="UP001178354"/>
    </source>
</evidence>
<keyword evidence="2" id="KW-1133">Transmembrane helix</keyword>
<keyword evidence="4" id="KW-0548">Nucleotidyltransferase</keyword>
<feature type="domain" description="GGDEF" evidence="3">
    <location>
        <begin position="75"/>
        <end position="214"/>
    </location>
</feature>
<accession>A0AAW8AX43</accession>
<proteinExistence type="predicted"/>
<dbReference type="SMART" id="SM00267">
    <property type="entry name" value="GGDEF"/>
    <property type="match status" value="1"/>
</dbReference>
<reference evidence="4" key="2">
    <citation type="submission" date="2023-08" db="EMBL/GenBank/DDBJ databases">
        <authorList>
            <person name="Luo J."/>
        </authorList>
    </citation>
    <scope>NUCLEOTIDE SEQUENCE</scope>
    <source>
        <strain evidence="4">DSM 25064</strain>
    </source>
</reference>
<keyword evidence="2" id="KW-0812">Transmembrane</keyword>
<dbReference type="InterPro" id="IPR052163">
    <property type="entry name" value="DGC-Regulatory_Protein"/>
</dbReference>
<protein>
    <submittedName>
        <fullName evidence="4">GGDEF domain-containing protein</fullName>
        <ecNumber evidence="4">2.7.7.65</ecNumber>
    </submittedName>
</protein>
<gene>
    <name evidence="4" type="ORF">Q8A57_01435</name>
</gene>
<dbReference type="Gene3D" id="3.30.70.270">
    <property type="match status" value="1"/>
</dbReference>
<comment type="cofactor">
    <cofactor evidence="1">
        <name>Mg(2+)</name>
        <dbReference type="ChEBI" id="CHEBI:18420"/>
    </cofactor>
</comment>
<dbReference type="PROSITE" id="PS50887">
    <property type="entry name" value="GGDEF"/>
    <property type="match status" value="1"/>
</dbReference>
<dbReference type="EC" id="2.7.7.65" evidence="4"/>
<sequence length="226" mass="24816">MSTFQASTLNAFALVVISTPIIYFWVVKPYVSAYQNALNQIEYISCLDPLTKLANRRLISVHVGKTLANAQRHGLHGALMVMDLDGFKPINDRHGHEAGDAVLVEIAQRLQAIVRTEDIVGRLGGDEFVVVLSNLGRQSDEALARSKFVAKRLLDAVVKTVEFNGETLSVSASIGIRFIDLDPNITADTLINEADAAMYQAKKAGKPRAVIFREQILLPEMHTTTS</sequence>
<evidence type="ECO:0000259" key="3">
    <source>
        <dbReference type="PROSITE" id="PS50887"/>
    </source>
</evidence>
<dbReference type="GO" id="GO:0052621">
    <property type="term" value="F:diguanylate cyclase activity"/>
    <property type="evidence" value="ECO:0007669"/>
    <property type="project" value="UniProtKB-EC"/>
</dbReference>
<dbReference type="InterPro" id="IPR029787">
    <property type="entry name" value="Nucleotide_cyclase"/>
</dbReference>
<keyword evidence="5" id="KW-1185">Reference proteome</keyword>
<reference evidence="4" key="1">
    <citation type="journal article" date="2010" name="Int. J. Syst. Evol. Microbiol.">
        <title>Porticoccus litoralis gen. nov., sp. nov., a gammaproteobacterium isolated from the Yellow Sea.</title>
        <authorList>
            <person name="Oh H.M."/>
            <person name="Kim H."/>
            <person name="Kim K.M."/>
            <person name="Min G.S."/>
            <person name="Cho J.C."/>
        </authorList>
    </citation>
    <scope>NUCLEOTIDE SEQUENCE</scope>
    <source>
        <strain evidence="4">DSM 25064</strain>
    </source>
</reference>